<dbReference type="OrthoDB" id="6534834at2"/>
<proteinExistence type="predicted"/>
<evidence type="ECO:0008006" key="3">
    <source>
        <dbReference type="Google" id="ProtNLM"/>
    </source>
</evidence>
<evidence type="ECO:0000313" key="1">
    <source>
        <dbReference type="EMBL" id="KNC94417.1"/>
    </source>
</evidence>
<gene>
    <name evidence="1" type="ORF">GM31_14645</name>
</gene>
<dbReference type="AlphaFoldDB" id="A0A0L0GG01"/>
<dbReference type="InterPro" id="IPR025320">
    <property type="entry name" value="DUF4225"/>
</dbReference>
<evidence type="ECO:0000313" key="2">
    <source>
        <dbReference type="Proteomes" id="UP000037393"/>
    </source>
</evidence>
<dbReference type="Pfam" id="PF13988">
    <property type="entry name" value="DUF4225"/>
    <property type="match status" value="1"/>
</dbReference>
<organism evidence="1 2">
    <name type="scientific">Trabulsiella odontotermitis</name>
    <dbReference type="NCBI Taxonomy" id="379893"/>
    <lineage>
        <taxon>Bacteria</taxon>
        <taxon>Pseudomonadati</taxon>
        <taxon>Pseudomonadota</taxon>
        <taxon>Gammaproteobacteria</taxon>
        <taxon>Enterobacterales</taxon>
        <taxon>Enterobacteriaceae</taxon>
        <taxon>Trabulsiella</taxon>
    </lineage>
</organism>
<keyword evidence="2" id="KW-1185">Reference proteome</keyword>
<protein>
    <recommendedName>
        <fullName evidence="3">DUF4225 domain-containing protein</fullName>
    </recommendedName>
</protein>
<name>A0A0L0GG01_9ENTR</name>
<dbReference type="EMBL" id="JNGI01000027">
    <property type="protein sequence ID" value="KNC94417.1"/>
    <property type="molecule type" value="Genomic_DNA"/>
</dbReference>
<dbReference type="RefSeq" id="WP_049850491.1">
    <property type="nucleotide sequence ID" value="NZ_JNGH01000125.1"/>
</dbReference>
<dbReference type="PATRIC" id="fig|379893.3.peg.3094"/>
<comment type="caution">
    <text evidence="1">The sequence shown here is derived from an EMBL/GenBank/DDBJ whole genome shotgun (WGS) entry which is preliminary data.</text>
</comment>
<accession>A0A0L0GG01</accession>
<sequence length="261" mass="29222">MDSYSLMNLNSEKEKIRSLIFDIGFQYINDPIICSAFMYEENIVADAYIESYIRGGITFGQALDALHEQFHLLRAQHTSLQMGGIKLFVIAERERERHSGTTIALKNIGFISGSLQFIGGMGTCFSSLKAACQKYGVPLMVNGAENTWENGYYLLYHEDPRFIPVRQAYRSIAKFLGGEDKWGDIAFSSVDIGLSLGSMSSLIPRPDAWRLFHSIRDDFFRSWRSMGAAGLGAEAVGNASSGFSIYRLLNSNETSWSELKE</sequence>
<dbReference type="Proteomes" id="UP000037393">
    <property type="component" value="Unassembled WGS sequence"/>
</dbReference>
<reference evidence="1 2" key="1">
    <citation type="journal article" date="2015" name="Appl. Environ. Microbiol.">
        <title>The Enterobacterium Trabulsiella odontotermitis Presents Novel Adaptations Related to Its Association with Fungus-Growing Termites.</title>
        <authorList>
            <person name="Sapountzis P."/>
            <person name="Gruntjes T."/>
            <person name="Otani S."/>
            <person name="Estevez J."/>
            <person name="da Costa R.R."/>
            <person name="Plunkett G.3rd."/>
            <person name="Perna N.T."/>
            <person name="Poulsen M."/>
        </authorList>
    </citation>
    <scope>NUCLEOTIDE SEQUENCE [LARGE SCALE GENOMIC DNA]</scope>
    <source>
        <strain evidence="1 2">12</strain>
    </source>
</reference>